<keyword evidence="7" id="KW-0067">ATP-binding</keyword>
<dbReference type="RefSeq" id="WP_067553546.1">
    <property type="nucleotide sequence ID" value="NZ_CP016895.1"/>
</dbReference>
<dbReference type="InterPro" id="IPR003593">
    <property type="entry name" value="AAA+_ATPase"/>
</dbReference>
<feature type="domain" description="ABC transporter" evidence="11">
    <location>
        <begin position="258"/>
        <end position="478"/>
    </location>
</feature>
<evidence type="ECO:0000256" key="5">
    <source>
        <dbReference type="ARBA" id="ARBA00022737"/>
    </source>
</evidence>
<dbReference type="PANTHER" id="PTHR43553">
    <property type="entry name" value="HEAVY METAL TRANSPORTER"/>
    <property type="match status" value="1"/>
</dbReference>
<evidence type="ECO:0000259" key="11">
    <source>
        <dbReference type="PROSITE" id="PS50893"/>
    </source>
</evidence>
<dbReference type="STRING" id="1789224.BFG52_05860"/>
<dbReference type="KEGG" id="ala:BFG52_05860"/>
<dbReference type="SMART" id="SM00382">
    <property type="entry name" value="AAA"/>
    <property type="match status" value="2"/>
</dbReference>
<evidence type="ECO:0000256" key="1">
    <source>
        <dbReference type="ARBA" id="ARBA00004202"/>
    </source>
</evidence>
<keyword evidence="8" id="KW-1278">Translocase</keyword>
<keyword evidence="9" id="KW-0472">Membrane</keyword>
<feature type="domain" description="ABC transporter" evidence="11">
    <location>
        <begin position="2"/>
        <end position="240"/>
    </location>
</feature>
<dbReference type="GO" id="GO:0016887">
    <property type="term" value="F:ATP hydrolysis activity"/>
    <property type="evidence" value="ECO:0007669"/>
    <property type="project" value="InterPro"/>
</dbReference>
<gene>
    <name evidence="12" type="ORF">BFG52_05860</name>
</gene>
<evidence type="ECO:0000256" key="8">
    <source>
        <dbReference type="ARBA" id="ARBA00022967"/>
    </source>
</evidence>
<accession>A0A1B2LY85</accession>
<evidence type="ECO:0000256" key="6">
    <source>
        <dbReference type="ARBA" id="ARBA00022741"/>
    </source>
</evidence>
<dbReference type="PROSITE" id="PS00211">
    <property type="entry name" value="ABC_TRANSPORTER_1"/>
    <property type="match status" value="1"/>
</dbReference>
<reference evidence="12 13" key="1">
    <citation type="submission" date="2016-08" db="EMBL/GenBank/DDBJ databases">
        <authorList>
            <person name="Seilhamer J.J."/>
        </authorList>
    </citation>
    <scope>NUCLEOTIDE SEQUENCE [LARGE SCALE GENOMIC DNA]</scope>
    <source>
        <strain evidence="12 13">BRTC-1</strain>
    </source>
</reference>
<sequence length="478" mass="53215">MLRLNRVNFHYEDGRHVIKDLDLHIQAGELVLITGPSGCGKTTLTKIMNGLIPKYYQGHLSGEISLLGKAIADYPVGGLGKLIGNVFQNPKSQFLCDRVEDEIALIGENFAMPPAQLKQRVHAACAALKIEHLLAQKVSHLSSGEKQKVALASSLVYDNPLIILDEPSANLDLKSAIELGHCLQQLKQRGKSIVVSEHRLFFLKDYIDRLIVMQDGKICQQYHRHELATLDTQALGLRPLHYQHYLAQQQPKNSQEIVLCENFNLQNTQKVLLPQLNLQLQQGEVVAILGKNGIGKSTFAKQLSGLLPVKTGKLGTGETAKQRLMNSYYVMQDSDAQLFFDTIEKEFLLGSTTAAAREYAKYLLQQLDLWEMRTKLPQMRSGGEKQRICIGAACMSNSPFIVLDEPSSGLDYGRMLRIKAILHEKAQHATILMISHDYEFILAACHRAILLTPQGAELMTVAGHEQQIFAFLATGQTV</sequence>
<dbReference type="Gene3D" id="3.40.50.300">
    <property type="entry name" value="P-loop containing nucleotide triphosphate hydrolases"/>
    <property type="match status" value="2"/>
</dbReference>
<evidence type="ECO:0000256" key="2">
    <source>
        <dbReference type="ARBA" id="ARBA00005417"/>
    </source>
</evidence>
<dbReference type="Proteomes" id="UP000093391">
    <property type="component" value="Chromosome"/>
</dbReference>
<comment type="similarity">
    <text evidence="2">Belongs to the ABC transporter superfamily.</text>
</comment>
<keyword evidence="3" id="KW-0813">Transport</keyword>
<dbReference type="OrthoDB" id="9776369at2"/>
<name>A0A1B2LY85_9GAMM</name>
<dbReference type="InterPro" id="IPR050095">
    <property type="entry name" value="ECF_ABC_transporter_ATP-bd"/>
</dbReference>
<proteinExistence type="inferred from homology"/>
<dbReference type="GO" id="GO:0042626">
    <property type="term" value="F:ATPase-coupled transmembrane transporter activity"/>
    <property type="evidence" value="ECO:0007669"/>
    <property type="project" value="TreeGrafter"/>
</dbReference>
<evidence type="ECO:0000256" key="10">
    <source>
        <dbReference type="ARBA" id="ARBA00025157"/>
    </source>
</evidence>
<evidence type="ECO:0000313" key="13">
    <source>
        <dbReference type="Proteomes" id="UP000093391"/>
    </source>
</evidence>
<dbReference type="InterPro" id="IPR003439">
    <property type="entry name" value="ABC_transporter-like_ATP-bd"/>
</dbReference>
<evidence type="ECO:0000256" key="7">
    <source>
        <dbReference type="ARBA" id="ARBA00022840"/>
    </source>
</evidence>
<dbReference type="AlphaFoldDB" id="A0A1B2LY85"/>
<evidence type="ECO:0000256" key="4">
    <source>
        <dbReference type="ARBA" id="ARBA00022475"/>
    </source>
</evidence>
<evidence type="ECO:0000256" key="9">
    <source>
        <dbReference type="ARBA" id="ARBA00023136"/>
    </source>
</evidence>
<dbReference type="InterPro" id="IPR015856">
    <property type="entry name" value="ABC_transpr_CbiO/EcfA_su"/>
</dbReference>
<protein>
    <recommendedName>
        <fullName evidence="11">ABC transporter domain-containing protein</fullName>
    </recommendedName>
</protein>
<comment type="subcellular location">
    <subcellularLocation>
        <location evidence="1">Cell membrane</location>
        <topology evidence="1">Peripheral membrane protein</topology>
    </subcellularLocation>
</comment>
<dbReference type="CDD" id="cd03225">
    <property type="entry name" value="ABC_cobalt_CbiO_domain1"/>
    <property type="match status" value="1"/>
</dbReference>
<dbReference type="InterPro" id="IPR027417">
    <property type="entry name" value="P-loop_NTPase"/>
</dbReference>
<keyword evidence="5" id="KW-0677">Repeat</keyword>
<comment type="function">
    <text evidence="10">Probably part of an ABC transporter complex. Responsible for energy coupling to the transport system.</text>
</comment>
<dbReference type="GO" id="GO:0005524">
    <property type="term" value="F:ATP binding"/>
    <property type="evidence" value="ECO:0007669"/>
    <property type="project" value="UniProtKB-KW"/>
</dbReference>
<dbReference type="PANTHER" id="PTHR43553:SF23">
    <property type="entry name" value="ABC TRANSPORTER ATP-BINDING COMPONENT"/>
    <property type="match status" value="1"/>
</dbReference>
<dbReference type="Pfam" id="PF00005">
    <property type="entry name" value="ABC_tran"/>
    <property type="match status" value="2"/>
</dbReference>
<dbReference type="GO" id="GO:0043190">
    <property type="term" value="C:ATP-binding cassette (ABC) transporter complex"/>
    <property type="evidence" value="ECO:0007669"/>
    <property type="project" value="TreeGrafter"/>
</dbReference>
<dbReference type="SUPFAM" id="SSF52540">
    <property type="entry name" value="P-loop containing nucleoside triphosphate hydrolases"/>
    <property type="match status" value="2"/>
</dbReference>
<keyword evidence="4" id="KW-1003">Cell membrane</keyword>
<keyword evidence="6" id="KW-0547">Nucleotide-binding</keyword>
<evidence type="ECO:0000256" key="3">
    <source>
        <dbReference type="ARBA" id="ARBA00022448"/>
    </source>
</evidence>
<dbReference type="PROSITE" id="PS50893">
    <property type="entry name" value="ABC_TRANSPORTER_2"/>
    <property type="match status" value="2"/>
</dbReference>
<dbReference type="InterPro" id="IPR017871">
    <property type="entry name" value="ABC_transporter-like_CS"/>
</dbReference>
<keyword evidence="13" id="KW-1185">Reference proteome</keyword>
<evidence type="ECO:0000313" key="12">
    <source>
        <dbReference type="EMBL" id="AOA57922.1"/>
    </source>
</evidence>
<dbReference type="EMBL" id="CP016895">
    <property type="protein sequence ID" value="AOA57922.1"/>
    <property type="molecule type" value="Genomic_DNA"/>
</dbReference>
<organism evidence="12 13">
    <name type="scientific">Acinetobacter larvae</name>
    <dbReference type="NCBI Taxonomy" id="1789224"/>
    <lineage>
        <taxon>Bacteria</taxon>
        <taxon>Pseudomonadati</taxon>
        <taxon>Pseudomonadota</taxon>
        <taxon>Gammaproteobacteria</taxon>
        <taxon>Moraxellales</taxon>
        <taxon>Moraxellaceae</taxon>
        <taxon>Acinetobacter</taxon>
    </lineage>
</organism>